<comment type="caution">
    <text evidence="2">The sequence shown here is derived from an EMBL/GenBank/DDBJ whole genome shotgun (WGS) entry which is preliminary data.</text>
</comment>
<protein>
    <recommendedName>
        <fullName evidence="4">F-box domain-containing protein</fullName>
    </recommendedName>
</protein>
<keyword evidence="1" id="KW-1133">Transmembrane helix</keyword>
<sequence>MPSWNHLPVEIKQHVVKKLDFMSRHSLRNTSYCDRLIVNSTSIILPRVRFGYKNGRCLILIYTGIDKFLRIEFEIQKNGTLVHKSENSWASKDTSKKLMSPSDPFPVAIQVLKSVLAHKSILINAMEWEFSLKDLDKKVQNSVIKLLGGAKFRVIEMVPTLLTWNCLVDFSESVAHDEDLKSIRRLRMYAAIKYCNPVSAYEKTQFVRGKHLYDTILDMALPSNITEKFQNCLMEHPENSPDDLLQKLMMFHKSHPVGTARELLDETLICWSRKSECGRWVYVMDVKYEERRNAPFETIQCGLGPFCRRCSDPFDYWYYHDLPRRILNENFLDEIIINRNDTEVREILPMLYAREEKEKISILSNGVRRELEVSSWGFKRDTFSIDKKKRKKKYTEDIKKAEVVKLTPEDTISEKQDISGILQSIVTAIVFPISVSFIFYVIISLF</sequence>
<dbReference type="AlphaFoldDB" id="A0A6A5GL68"/>
<proteinExistence type="predicted"/>
<dbReference type="RefSeq" id="XP_003105244.2">
    <property type="nucleotide sequence ID" value="XM_003105196.2"/>
</dbReference>
<accession>A0A6A5GL68</accession>
<gene>
    <name evidence="2" type="ORF">GCK72_021962</name>
</gene>
<feature type="transmembrane region" description="Helical" evidence="1">
    <location>
        <begin position="421"/>
        <end position="443"/>
    </location>
</feature>
<dbReference type="Proteomes" id="UP000483820">
    <property type="component" value="Chromosome V"/>
</dbReference>
<name>A0A6A5GL68_CAERE</name>
<dbReference type="KEGG" id="crq:GCK72_021962"/>
<dbReference type="PANTHER" id="PTHR35366">
    <property type="entry name" value="PROTEIN CBG18620"/>
    <property type="match status" value="1"/>
</dbReference>
<evidence type="ECO:0000313" key="2">
    <source>
        <dbReference type="EMBL" id="KAF1755393.1"/>
    </source>
</evidence>
<evidence type="ECO:0000256" key="1">
    <source>
        <dbReference type="SAM" id="Phobius"/>
    </source>
</evidence>
<organism evidence="2 3">
    <name type="scientific">Caenorhabditis remanei</name>
    <name type="common">Caenorhabditis vulgaris</name>
    <dbReference type="NCBI Taxonomy" id="31234"/>
    <lineage>
        <taxon>Eukaryota</taxon>
        <taxon>Metazoa</taxon>
        <taxon>Ecdysozoa</taxon>
        <taxon>Nematoda</taxon>
        <taxon>Chromadorea</taxon>
        <taxon>Rhabditida</taxon>
        <taxon>Rhabditina</taxon>
        <taxon>Rhabditomorpha</taxon>
        <taxon>Rhabditoidea</taxon>
        <taxon>Rhabditidae</taxon>
        <taxon>Peloderinae</taxon>
        <taxon>Caenorhabditis</taxon>
    </lineage>
</organism>
<dbReference type="GeneID" id="9816706"/>
<dbReference type="CTD" id="9816706"/>
<dbReference type="PANTHER" id="PTHR35366:SF3">
    <property type="entry name" value="CW-TYPE DOMAIN-CONTAINING PROTEIN"/>
    <property type="match status" value="1"/>
</dbReference>
<reference evidence="2 3" key="1">
    <citation type="submission" date="2019-12" db="EMBL/GenBank/DDBJ databases">
        <title>Chromosome-level assembly of the Caenorhabditis remanei genome.</title>
        <authorList>
            <person name="Teterina A.A."/>
            <person name="Willis J.H."/>
            <person name="Phillips P.C."/>
        </authorList>
    </citation>
    <scope>NUCLEOTIDE SEQUENCE [LARGE SCALE GENOMIC DNA]</scope>
    <source>
        <strain evidence="2 3">PX506</strain>
        <tissue evidence="2">Whole organism</tissue>
    </source>
</reference>
<evidence type="ECO:0000313" key="3">
    <source>
        <dbReference type="Proteomes" id="UP000483820"/>
    </source>
</evidence>
<evidence type="ECO:0008006" key="4">
    <source>
        <dbReference type="Google" id="ProtNLM"/>
    </source>
</evidence>
<keyword evidence="1" id="KW-0472">Membrane</keyword>
<keyword evidence="1" id="KW-0812">Transmembrane</keyword>
<dbReference type="EMBL" id="WUAV01000005">
    <property type="protein sequence ID" value="KAF1755393.1"/>
    <property type="molecule type" value="Genomic_DNA"/>
</dbReference>